<gene>
    <name evidence="2" type="ORF">NG895_18120</name>
</gene>
<feature type="transmembrane region" description="Helical" evidence="1">
    <location>
        <begin position="5"/>
        <end position="24"/>
    </location>
</feature>
<proteinExistence type="predicted"/>
<reference evidence="2" key="1">
    <citation type="submission" date="2022-06" db="EMBL/GenBank/DDBJ databases">
        <title>Aeoliella straminimaris, a novel planctomycete from sediments.</title>
        <authorList>
            <person name="Vitorino I.R."/>
            <person name="Lage O.M."/>
        </authorList>
    </citation>
    <scope>NUCLEOTIDE SEQUENCE</scope>
    <source>
        <strain evidence="2">ICT_H6.2</strain>
    </source>
</reference>
<protein>
    <submittedName>
        <fullName evidence="2">Uncharacterized protein</fullName>
    </submittedName>
</protein>
<keyword evidence="1" id="KW-0472">Membrane</keyword>
<organism evidence="2 3">
    <name type="scientific">Aeoliella straminimaris</name>
    <dbReference type="NCBI Taxonomy" id="2954799"/>
    <lineage>
        <taxon>Bacteria</taxon>
        <taxon>Pseudomonadati</taxon>
        <taxon>Planctomycetota</taxon>
        <taxon>Planctomycetia</taxon>
        <taxon>Pirellulales</taxon>
        <taxon>Lacipirellulaceae</taxon>
        <taxon>Aeoliella</taxon>
    </lineage>
</organism>
<keyword evidence="1" id="KW-0812">Transmembrane</keyword>
<feature type="transmembrane region" description="Helical" evidence="1">
    <location>
        <begin position="44"/>
        <end position="65"/>
    </location>
</feature>
<sequence length="125" mass="13399">MPLRLLIAGYFSVQATAGALWWGMMWLWPASRSWFWPTDTSNSVLLAFATADLVCFVGGSALAAFMVARHHAWARAVLWLVTGMVSYAALFVLASLIATGEAPLAAALMVAAAAGTWLATTCYRV</sequence>
<dbReference type="EMBL" id="JAMXLR010000061">
    <property type="protein sequence ID" value="MCO6045819.1"/>
    <property type="molecule type" value="Genomic_DNA"/>
</dbReference>
<dbReference type="RefSeq" id="WP_252853929.1">
    <property type="nucleotide sequence ID" value="NZ_JAMXLR010000061.1"/>
</dbReference>
<dbReference type="AlphaFoldDB" id="A0A9X2FC25"/>
<dbReference type="Proteomes" id="UP001155241">
    <property type="component" value="Unassembled WGS sequence"/>
</dbReference>
<keyword evidence="1" id="KW-1133">Transmembrane helix</keyword>
<comment type="caution">
    <text evidence="2">The sequence shown here is derived from an EMBL/GenBank/DDBJ whole genome shotgun (WGS) entry which is preliminary data.</text>
</comment>
<accession>A0A9X2FC25</accession>
<name>A0A9X2FC25_9BACT</name>
<evidence type="ECO:0000313" key="2">
    <source>
        <dbReference type="EMBL" id="MCO6045819.1"/>
    </source>
</evidence>
<feature type="transmembrane region" description="Helical" evidence="1">
    <location>
        <begin position="77"/>
        <end position="98"/>
    </location>
</feature>
<keyword evidence="3" id="KW-1185">Reference proteome</keyword>
<feature type="transmembrane region" description="Helical" evidence="1">
    <location>
        <begin position="104"/>
        <end position="123"/>
    </location>
</feature>
<evidence type="ECO:0000313" key="3">
    <source>
        <dbReference type="Proteomes" id="UP001155241"/>
    </source>
</evidence>
<evidence type="ECO:0000256" key="1">
    <source>
        <dbReference type="SAM" id="Phobius"/>
    </source>
</evidence>